<dbReference type="InterPro" id="IPR036770">
    <property type="entry name" value="Ankyrin_rpt-contain_sf"/>
</dbReference>
<dbReference type="EMBL" id="CAACVR010000007">
    <property type="protein sequence ID" value="VEU20755.1"/>
    <property type="molecule type" value="Genomic_DNA"/>
</dbReference>
<dbReference type="PANTHER" id="PTHR24180:SF53">
    <property type="entry name" value="ANKYRIN REPEAT-CONTAINING PROTEIN C105.02C"/>
    <property type="match status" value="1"/>
</dbReference>
<dbReference type="STRING" id="13370.A0A448YIH5"/>
<dbReference type="OrthoDB" id="9995210at2759"/>
<dbReference type="AlphaFoldDB" id="A0A448YIH5"/>
<dbReference type="InterPro" id="IPR051637">
    <property type="entry name" value="Ank_repeat_dom-contain_49"/>
</dbReference>
<reference evidence="4 5" key="1">
    <citation type="submission" date="2018-12" db="EMBL/GenBank/DDBJ databases">
        <authorList>
            <person name="Tiukova I."/>
            <person name="Dainat J."/>
        </authorList>
    </citation>
    <scope>NUCLEOTIDE SEQUENCE [LARGE SCALE GENOMIC DNA]</scope>
</reference>
<dbReference type="SMART" id="SM00248">
    <property type="entry name" value="ANK"/>
    <property type="match status" value="2"/>
</dbReference>
<keyword evidence="5" id="KW-1185">Reference proteome</keyword>
<dbReference type="InParanoid" id="A0A448YIH5"/>
<gene>
    <name evidence="4" type="ORF">BRENAR_LOCUS1490</name>
</gene>
<keyword evidence="2 3" id="KW-0040">ANK repeat</keyword>
<dbReference type="PANTHER" id="PTHR24180">
    <property type="entry name" value="CYCLIN-DEPENDENT KINASE INHIBITOR 2C-RELATED"/>
    <property type="match status" value="1"/>
</dbReference>
<sequence length="171" mass="19029">MSEDQVKGASPEEQVIESARRNNVDLFDSLELEFKDTPEEFLKVLNGAHDATGDTALHLCCKYGCYEVMDRIIDFKGANLEPKNPMTGDTPLHYAANYSFQEPEYAFFLIEQLIEVGADPMVKNNDGLTPVDIVGGSNEKIKMVLQSAQYAAYAPEQVEIEGDEPEDDESN</sequence>
<dbReference type="FunCoup" id="A0A448YIH5">
    <property type="interactions" value="30"/>
</dbReference>
<evidence type="ECO:0000256" key="1">
    <source>
        <dbReference type="ARBA" id="ARBA00022737"/>
    </source>
</evidence>
<dbReference type="Proteomes" id="UP000290900">
    <property type="component" value="Unassembled WGS sequence"/>
</dbReference>
<dbReference type="SUPFAM" id="SSF48403">
    <property type="entry name" value="Ankyrin repeat"/>
    <property type="match status" value="1"/>
</dbReference>
<dbReference type="Pfam" id="PF12796">
    <property type="entry name" value="Ank_2"/>
    <property type="match status" value="1"/>
</dbReference>
<proteinExistence type="predicted"/>
<evidence type="ECO:0000256" key="3">
    <source>
        <dbReference type="PROSITE-ProRule" id="PRU00023"/>
    </source>
</evidence>
<name>A0A448YIH5_BRENA</name>
<dbReference type="InterPro" id="IPR002110">
    <property type="entry name" value="Ankyrin_rpt"/>
</dbReference>
<evidence type="ECO:0000256" key="2">
    <source>
        <dbReference type="ARBA" id="ARBA00023043"/>
    </source>
</evidence>
<protein>
    <submittedName>
        <fullName evidence="4">DEKNAAC101766</fullName>
    </submittedName>
</protein>
<dbReference type="Gene3D" id="1.25.40.20">
    <property type="entry name" value="Ankyrin repeat-containing domain"/>
    <property type="match status" value="1"/>
</dbReference>
<organism evidence="4 5">
    <name type="scientific">Brettanomyces naardenensis</name>
    <name type="common">Yeast</name>
    <dbReference type="NCBI Taxonomy" id="13370"/>
    <lineage>
        <taxon>Eukaryota</taxon>
        <taxon>Fungi</taxon>
        <taxon>Dikarya</taxon>
        <taxon>Ascomycota</taxon>
        <taxon>Saccharomycotina</taxon>
        <taxon>Pichiomycetes</taxon>
        <taxon>Pichiales</taxon>
        <taxon>Pichiaceae</taxon>
        <taxon>Brettanomyces</taxon>
    </lineage>
</organism>
<evidence type="ECO:0000313" key="5">
    <source>
        <dbReference type="Proteomes" id="UP000290900"/>
    </source>
</evidence>
<dbReference type="PROSITE" id="PS50088">
    <property type="entry name" value="ANK_REPEAT"/>
    <property type="match status" value="1"/>
</dbReference>
<evidence type="ECO:0000313" key="4">
    <source>
        <dbReference type="EMBL" id="VEU20755.1"/>
    </source>
</evidence>
<accession>A0A448YIH5</accession>
<dbReference type="PROSITE" id="PS50297">
    <property type="entry name" value="ANK_REP_REGION"/>
    <property type="match status" value="1"/>
</dbReference>
<feature type="repeat" description="ANK" evidence="3">
    <location>
        <begin position="87"/>
        <end position="125"/>
    </location>
</feature>
<keyword evidence="1" id="KW-0677">Repeat</keyword>